<feature type="transmembrane region" description="Helical" evidence="1">
    <location>
        <begin position="64"/>
        <end position="87"/>
    </location>
</feature>
<name>A0A9D2FXP8_9BACT</name>
<dbReference type="AlphaFoldDB" id="A0A9D2FXP8"/>
<keyword evidence="1" id="KW-0472">Membrane</keyword>
<keyword evidence="1" id="KW-1133">Transmembrane helix</keyword>
<evidence type="ECO:0000313" key="2">
    <source>
        <dbReference type="EMBL" id="HIZ68577.1"/>
    </source>
</evidence>
<comment type="caution">
    <text evidence="2">The sequence shown here is derived from an EMBL/GenBank/DDBJ whole genome shotgun (WGS) entry which is preliminary data.</text>
</comment>
<evidence type="ECO:0000313" key="3">
    <source>
        <dbReference type="Proteomes" id="UP000824055"/>
    </source>
</evidence>
<feature type="transmembrane region" description="Helical" evidence="1">
    <location>
        <begin position="27"/>
        <end position="44"/>
    </location>
</feature>
<feature type="transmembrane region" description="Helical" evidence="1">
    <location>
        <begin position="165"/>
        <end position="187"/>
    </location>
</feature>
<reference evidence="2" key="1">
    <citation type="journal article" date="2021" name="PeerJ">
        <title>Extensive microbial diversity within the chicken gut microbiome revealed by metagenomics and culture.</title>
        <authorList>
            <person name="Gilroy R."/>
            <person name="Ravi A."/>
            <person name="Getino M."/>
            <person name="Pursley I."/>
            <person name="Horton D.L."/>
            <person name="Alikhan N.F."/>
            <person name="Baker D."/>
            <person name="Gharbi K."/>
            <person name="Hall N."/>
            <person name="Watson M."/>
            <person name="Adriaenssens E.M."/>
            <person name="Foster-Nyarko E."/>
            <person name="Jarju S."/>
            <person name="Secka A."/>
            <person name="Antonio M."/>
            <person name="Oren A."/>
            <person name="Chaudhuri R.R."/>
            <person name="La Ragione R."/>
            <person name="Hildebrand F."/>
            <person name="Pallen M.J."/>
        </authorList>
    </citation>
    <scope>NUCLEOTIDE SEQUENCE</scope>
    <source>
        <strain evidence="2">ChiHecec3B27-8219</strain>
    </source>
</reference>
<feature type="transmembrane region" description="Helical" evidence="1">
    <location>
        <begin position="135"/>
        <end position="153"/>
    </location>
</feature>
<dbReference type="Proteomes" id="UP000824055">
    <property type="component" value="Unassembled WGS sequence"/>
</dbReference>
<keyword evidence="1" id="KW-0812">Transmembrane</keyword>
<gene>
    <name evidence="2" type="ORF">H9966_01610</name>
</gene>
<evidence type="ECO:0000256" key="1">
    <source>
        <dbReference type="SAM" id="Phobius"/>
    </source>
</evidence>
<organism evidence="2 3">
    <name type="scientific">Candidatus Prevotella avicola</name>
    <dbReference type="NCBI Taxonomy" id="2838738"/>
    <lineage>
        <taxon>Bacteria</taxon>
        <taxon>Pseudomonadati</taxon>
        <taxon>Bacteroidota</taxon>
        <taxon>Bacteroidia</taxon>
        <taxon>Bacteroidales</taxon>
        <taxon>Prevotellaceae</taxon>
        <taxon>Prevotella</taxon>
    </lineage>
</organism>
<dbReference type="EMBL" id="DXBE01000018">
    <property type="protein sequence ID" value="HIZ68577.1"/>
    <property type="molecule type" value="Genomic_DNA"/>
</dbReference>
<accession>A0A9D2FXP8</accession>
<protein>
    <submittedName>
        <fullName evidence="2">Uncharacterized protein</fullName>
    </submittedName>
</protein>
<sequence>MKDVGILYDHYKDTFAQQKEFLKKRNLYTYILLGLIILFSFQLQEKVKSENIINHFLSEYIGDIKIQITYINTIINIVYLLVLMSYYQVNLNIERLYPYIHKIEDTLSEEGFKLEREGLNYLRSYPWMLWWVHRIYQWGLPLGLIFAAFVQIWEFSRFEFGWYNTLNIIIFSVAILLSMLYLSYIHFNEEYFDKQQYPEMKFKERLKHYMKDSDN</sequence>
<proteinExistence type="predicted"/>
<reference evidence="2" key="2">
    <citation type="submission" date="2021-04" db="EMBL/GenBank/DDBJ databases">
        <authorList>
            <person name="Gilroy R."/>
        </authorList>
    </citation>
    <scope>NUCLEOTIDE SEQUENCE</scope>
    <source>
        <strain evidence="2">ChiHecec3B27-8219</strain>
    </source>
</reference>